<name>A0A6J7XDU4_9CAUD</name>
<dbReference type="EMBL" id="LR798354">
    <property type="protein sequence ID" value="CAB5226031.1"/>
    <property type="molecule type" value="Genomic_DNA"/>
</dbReference>
<reference evidence="1" key="1">
    <citation type="submission" date="2020-05" db="EMBL/GenBank/DDBJ databases">
        <authorList>
            <person name="Chiriac C."/>
            <person name="Salcher M."/>
            <person name="Ghai R."/>
            <person name="Kavagutti S V."/>
        </authorList>
    </citation>
    <scope>NUCLEOTIDE SEQUENCE</scope>
</reference>
<protein>
    <submittedName>
        <fullName evidence="1">Uncharacterized protein</fullName>
    </submittedName>
</protein>
<proteinExistence type="predicted"/>
<gene>
    <name evidence="1" type="ORF">UFOVP756_34</name>
</gene>
<sequence>MKTIHFSARFDNLKMYYHGDIKTDNIDPMPEVRALLKQKCKIWKIDYQTVNEIEVYHYENNEIKTIFEWQK</sequence>
<accession>A0A6J7XDU4</accession>
<organism evidence="1">
    <name type="scientific">uncultured Caudovirales phage</name>
    <dbReference type="NCBI Taxonomy" id="2100421"/>
    <lineage>
        <taxon>Viruses</taxon>
        <taxon>Duplodnaviria</taxon>
        <taxon>Heunggongvirae</taxon>
        <taxon>Uroviricota</taxon>
        <taxon>Caudoviricetes</taxon>
        <taxon>Peduoviridae</taxon>
        <taxon>Maltschvirus</taxon>
        <taxon>Maltschvirus maltsch</taxon>
    </lineage>
</organism>
<evidence type="ECO:0000313" key="1">
    <source>
        <dbReference type="EMBL" id="CAB5226031.1"/>
    </source>
</evidence>